<dbReference type="EMBL" id="JACHGK010000012">
    <property type="protein sequence ID" value="MBB6446647.1"/>
    <property type="molecule type" value="Genomic_DNA"/>
</dbReference>
<sequence>MIGLEETGRVGDSVYFKAWDEYDHHSLILTKAKSAGVAYVAFKVEMLDDLAYYESK</sequence>
<evidence type="ECO:0000313" key="2">
    <source>
        <dbReference type="Proteomes" id="UP000531594"/>
    </source>
</evidence>
<dbReference type="AlphaFoldDB" id="A0A7X0HTM5"/>
<evidence type="ECO:0000313" key="1">
    <source>
        <dbReference type="EMBL" id="MBB6446647.1"/>
    </source>
</evidence>
<dbReference type="Gene3D" id="3.10.180.10">
    <property type="entry name" value="2,3-Dihydroxybiphenyl 1,2-Dioxygenase, domain 1"/>
    <property type="match status" value="1"/>
</dbReference>
<dbReference type="Proteomes" id="UP000531594">
    <property type="component" value="Unassembled WGS sequence"/>
</dbReference>
<proteinExistence type="predicted"/>
<accession>A0A7X0HTM5</accession>
<protein>
    <submittedName>
        <fullName evidence="1">Uncharacterized protein</fullName>
    </submittedName>
</protein>
<dbReference type="RefSeq" id="WP_246439616.1">
    <property type="nucleotide sequence ID" value="NZ_JACHGK010000012.1"/>
</dbReference>
<dbReference type="InterPro" id="IPR029068">
    <property type="entry name" value="Glyas_Bleomycin-R_OHBP_Dase"/>
</dbReference>
<organism evidence="1 2">
    <name type="scientific">Bacillus benzoevorans</name>
    <dbReference type="NCBI Taxonomy" id="1456"/>
    <lineage>
        <taxon>Bacteria</taxon>
        <taxon>Bacillati</taxon>
        <taxon>Bacillota</taxon>
        <taxon>Bacilli</taxon>
        <taxon>Bacillales</taxon>
        <taxon>Bacillaceae</taxon>
        <taxon>Bacillus</taxon>
    </lineage>
</organism>
<keyword evidence="2" id="KW-1185">Reference proteome</keyword>
<gene>
    <name evidence="1" type="ORF">HNR53_003307</name>
</gene>
<name>A0A7X0HTM5_9BACI</name>
<comment type="caution">
    <text evidence="1">The sequence shown here is derived from an EMBL/GenBank/DDBJ whole genome shotgun (WGS) entry which is preliminary data.</text>
</comment>
<dbReference type="SUPFAM" id="SSF54593">
    <property type="entry name" value="Glyoxalase/Bleomycin resistance protein/Dihydroxybiphenyl dioxygenase"/>
    <property type="match status" value="1"/>
</dbReference>
<reference evidence="1 2" key="1">
    <citation type="submission" date="2020-08" db="EMBL/GenBank/DDBJ databases">
        <title>Genomic Encyclopedia of Type Strains, Phase IV (KMG-IV): sequencing the most valuable type-strain genomes for metagenomic binning, comparative biology and taxonomic classification.</title>
        <authorList>
            <person name="Goeker M."/>
        </authorList>
    </citation>
    <scope>NUCLEOTIDE SEQUENCE [LARGE SCALE GENOMIC DNA]</scope>
    <source>
        <strain evidence="1 2">DSM 5391</strain>
    </source>
</reference>